<accession>A0A7C8Q5X0</accession>
<reference evidence="2 3" key="1">
    <citation type="submission" date="2019-06" db="EMBL/GenBank/DDBJ databases">
        <authorList>
            <person name="Palmer J.M."/>
        </authorList>
    </citation>
    <scope>NUCLEOTIDE SEQUENCE [LARGE SCALE GENOMIC DNA]</scope>
    <source>
        <strain evidence="2 3">TWF106</strain>
    </source>
</reference>
<dbReference type="AlphaFoldDB" id="A0A7C8Q5X0"/>
<proteinExistence type="predicted"/>
<evidence type="ECO:0000259" key="1">
    <source>
        <dbReference type="Pfam" id="PF14420"/>
    </source>
</evidence>
<name>A0A7C8Q5X0_ORBOL</name>
<gene>
    <name evidence="2" type="ORF">TWF106_004104</name>
</gene>
<organism evidence="2 3">
    <name type="scientific">Orbilia oligospora</name>
    <name type="common">Nematode-trapping fungus</name>
    <name type="synonym">Arthrobotrys oligospora</name>
    <dbReference type="NCBI Taxonomy" id="2813651"/>
    <lineage>
        <taxon>Eukaryota</taxon>
        <taxon>Fungi</taxon>
        <taxon>Dikarya</taxon>
        <taxon>Ascomycota</taxon>
        <taxon>Pezizomycotina</taxon>
        <taxon>Orbiliomycetes</taxon>
        <taxon>Orbiliales</taxon>
        <taxon>Orbiliaceae</taxon>
        <taxon>Orbilia</taxon>
    </lineage>
</organism>
<dbReference type="Proteomes" id="UP000472727">
    <property type="component" value="Unassembled WGS sequence"/>
</dbReference>
<evidence type="ECO:0000313" key="3">
    <source>
        <dbReference type="Proteomes" id="UP000472727"/>
    </source>
</evidence>
<sequence length="662" mass="75094">MELQWKPPVSTVTRPKRRAAANIYEADIEKYKAIILDLASQGTYQSTIETLRKKHSFEISIDQLKKFLKLWGFQKKPRRNPPMVSSTNSGVSGLFSSFAVASLPKTTSSSAHERQSTESWIVQYQPGALPQSNVKLTNEPPKLLNDDIDSLIRSIERLELNNFDVFAEGNIRGILPRLAQSIEVEPELETQEFSRPIAYEGASDDFRKLLKRLRGIPTSGVNTGGIILIKSSSTRDIEQGITSITWTNKLTKLLFHSQTKETKGRTAMVNIKKMQFRSSGGEIFEVTDTNIILWPKRDQSHSRLGDSRVLNILCRSREQYTPGLSVSLRLYRAIESLNGIDNILKAALRGDLEEIQQRCSKGEWSLRSCDQMGFSTLHYAILRAFVSEAPSGRERCMRIMKLIGTEAPDMFLEGDGQDRSTAVIFFSYVLAARNIPPLDRETKHMLLDTILRYSLSAGLEFALQEKKNHVRLVLHNDVGYVAIDDKLVKDFIGQGRGISMSPDGFSSFIKTEEFCEKLSILVEKLGKEENPHPALRYLLQVGNDVLSDALVESLKVTIDAIGDIYNPITINRSDPPLKKDYTPDFRVLFCPIAHFSGNHEQWYAALADCRYKYTRFQAQELEARYLNISLGQYRRLLEELERDSPAKLNCLGRLKRLLLKLH</sequence>
<comment type="caution">
    <text evidence="2">The sequence shown here is derived from an EMBL/GenBank/DDBJ whole genome shotgun (WGS) entry which is preliminary data.</text>
</comment>
<dbReference type="EMBL" id="WIWS01000198">
    <property type="protein sequence ID" value="KAF3198816.1"/>
    <property type="molecule type" value="Genomic_DNA"/>
</dbReference>
<dbReference type="Pfam" id="PF14420">
    <property type="entry name" value="Clr5"/>
    <property type="match status" value="1"/>
</dbReference>
<evidence type="ECO:0000313" key="2">
    <source>
        <dbReference type="EMBL" id="KAF3198816.1"/>
    </source>
</evidence>
<feature type="domain" description="Clr5" evidence="1">
    <location>
        <begin position="25"/>
        <end position="75"/>
    </location>
</feature>
<dbReference type="InterPro" id="IPR025676">
    <property type="entry name" value="Clr5_dom"/>
</dbReference>
<protein>
    <recommendedName>
        <fullName evidence="1">Clr5 domain-containing protein</fullName>
    </recommendedName>
</protein>